<dbReference type="PANTHER" id="PTHR22762:SF133">
    <property type="entry name" value="P-TYPE DOMAIN-CONTAINING PROTEIN"/>
    <property type="match status" value="1"/>
</dbReference>
<keyword evidence="4" id="KW-0732">Signal</keyword>
<dbReference type="InterPro" id="IPR013780">
    <property type="entry name" value="Glyco_hydro_b"/>
</dbReference>
<feature type="domain" description="Glycosyl hydrolase family 31 C-terminal" evidence="10">
    <location>
        <begin position="1065"/>
        <end position="1157"/>
    </location>
</feature>
<keyword evidence="5" id="KW-0378">Hydrolase</keyword>
<dbReference type="InterPro" id="IPR036291">
    <property type="entry name" value="NAD(P)-bd_dom_sf"/>
</dbReference>
<dbReference type="Pfam" id="PF00106">
    <property type="entry name" value="adh_short"/>
    <property type="match status" value="1"/>
</dbReference>
<feature type="domain" description="NmrA-like" evidence="9">
    <location>
        <begin position="1280"/>
        <end position="1573"/>
    </location>
</feature>
<evidence type="ECO:0000256" key="3">
    <source>
        <dbReference type="ARBA" id="ARBA00012741"/>
    </source>
</evidence>
<proteinExistence type="inferred from homology"/>
<dbReference type="SUPFAM" id="SSF51445">
    <property type="entry name" value="(Trans)glycosidases"/>
    <property type="match status" value="1"/>
</dbReference>
<dbReference type="PROSITE" id="PS00707">
    <property type="entry name" value="GLYCOSYL_HYDROL_F31_2"/>
    <property type="match status" value="1"/>
</dbReference>
<dbReference type="Pfam" id="PF01055">
    <property type="entry name" value="Glyco_hydro_31_2nd"/>
    <property type="match status" value="1"/>
</dbReference>
<dbReference type="Gene3D" id="2.60.40.1180">
    <property type="entry name" value="Golgi alpha-mannosidase II"/>
    <property type="match status" value="2"/>
</dbReference>
<dbReference type="Proteomes" id="UP001140560">
    <property type="component" value="Unassembled WGS sequence"/>
</dbReference>
<comment type="catalytic activity">
    <reaction evidence="1">
        <text>Hydrolysis of terminal, non-reducing (1-&gt;4)-linked alpha-D-glucose residues with release of alpha-D-glucose.</text>
        <dbReference type="EC" id="3.2.1.20"/>
    </reaction>
</comment>
<dbReference type="OrthoDB" id="5839090at2759"/>
<dbReference type="GO" id="GO:0030246">
    <property type="term" value="F:carbohydrate binding"/>
    <property type="evidence" value="ECO:0007669"/>
    <property type="project" value="InterPro"/>
</dbReference>
<protein>
    <recommendedName>
        <fullName evidence="3">alpha-glucosidase</fullName>
        <ecNumber evidence="3">3.2.1.20</ecNumber>
    </recommendedName>
</protein>
<sequence>MQAAKNTIAENLGKIVPGAHELAPEDSRFSLEEVPDLSGKVAVVTGGSEGIGYGCTHTLLSHNIAKLFIISKSEDVVDDAINAIKEEMGEEKANRVVWLQCDLSDWEQTGKTAFEISEKTDRIDILINNAARGIMTYQLAKNGVDLHMATNHMGHVVLTSHLLPLLKSTAEKGNTVRLVQLGSNLHENAPKETKFESLDELNTDYGPQPQYGRTKLASILYAKYLDRHLHSKYPNILSNAIHPGIVDTRQSAVHIHEAYPLGGYAMSVGLAPFKKTQFEGCVSAMYAATKTEKSGQYICPPAIVEPGSDKANDAQLGEALMDLTWKTVKEKTKSTTQSPTERVIPTLSPQINALPSLTPTIYDESAPNAQNCPGYKALNVAQTESGFTADLSIAGANCQAFGNDIADLVLEVNYQARERLNVRIYPKYIAPANSSWFILPPSIVDQPQWDGNTAANSSDLTFTWSNDPSFQFKITRTRTGEELFSTYGHVIVYEDQFLELVTNMVADYNVYGLAENIHDFRLGNNHTQTFYAVDAGNSVDGNVYGTIPFYQETRYGQNGSDTTAHGVYARNAHGQEWLLRENTITYRTLGGSFDLYLLSGQDDGGSSSALKTISQFHLGCIGTTAMQMYWTFGFHQARWGYENISVVQNVVDSYRAANVPLECLWNDLDIYELYRDFTNNNATYPLPAFTNFIESLHANGQHYVPIIDSNIYVSNLDNASDAYGPYERGDTLQTFIRDPTTGDYYFGDNWPGFSVWGDWLIPSTQAWWTNEILNWHKGTPFDGIWIDLSEASSFCAGSCGNGRLTENPVHPPFLLPGDPLTFDFNYPEGFNVSNATDAASAASASSSQASALSASPILPAVTTTTQGRTEPTPGVRNLNYPPYVINNVQSGHALGKSSIAPNATHNDQYNTTEYEMHNLFGLQISNATYNALLSVFPGRRPFTVGRSVFAGSGKTTSHWGGDNTSTWGSMFLSISQALGMMMSGIQMFGADTCGFAHNTDYELCSRWMELSAFFPFYRNHNVKATIGQEAYHWASVSEAARRAIAVRYSMLTYMYTLMWYAHTTGETVMRALAWEFPNDETLRDTYSQFLLGPSILVTPVLVPNVETVNGVFPGIGEGTRWYDWYTLQEVKASPRENVTLDAQLEHVNVHLRGGSIIPLQQPKYTTTETRNTPYSILVALDDNNFAEGSLYLDDGVSLIPNATRLVVFAYVDDCLSYSSDGDYVAAQPLANITITGLEASPNGHQRKRGNYATGKPQNISCTYGGEQKSTDGLETSYENVIIGITGNQGSSVAATFLRDPSWRIRGLTRDTSSPTSQSLAAQGVEMIQADLHDPSTLQSVFKDASLIFSVTDFWTPYFTPANQARAKELRKSIGRYAYELEYEQGKNIVDAVAKEVDGLDDVGFIASTLCSAKESSGGQYQELYHFDAKADIFPTYVEEKYPDLAAKTSYLHTGYFYTSSKILPGRWFAKLPDGSVQMQFPTDPNVVIPHLNPRTDTGPFVAALLKLPPKSTLMAASEWCTWPEWIALWGDVTGVKTSYKQVSVEDFDEHMPGGAGKEIGEMFDFSSKFGYNASQKDTLKSWDLEKLGIDVPTMGLRAYFESEDWAAAGIKPA</sequence>
<dbReference type="SUPFAM" id="SSF74650">
    <property type="entry name" value="Galactose mutarotase-like"/>
    <property type="match status" value="1"/>
</dbReference>
<dbReference type="Gene3D" id="2.60.40.1760">
    <property type="entry name" value="glycosyl hydrolase (family 31)"/>
    <property type="match status" value="1"/>
</dbReference>
<evidence type="ECO:0000256" key="7">
    <source>
        <dbReference type="ARBA" id="ARBA00023295"/>
    </source>
</evidence>
<dbReference type="InterPro" id="IPR048395">
    <property type="entry name" value="Glyco_hydro_31_C"/>
</dbReference>
<evidence type="ECO:0000256" key="5">
    <source>
        <dbReference type="ARBA" id="ARBA00022801"/>
    </source>
</evidence>
<dbReference type="InterPro" id="IPR002347">
    <property type="entry name" value="SDR_fam"/>
</dbReference>
<dbReference type="GO" id="GO:0004558">
    <property type="term" value="F:alpha-1,4-glucosidase activity"/>
    <property type="evidence" value="ECO:0007669"/>
    <property type="project" value="UniProtKB-EC"/>
</dbReference>
<keyword evidence="12" id="KW-1185">Reference proteome</keyword>
<comment type="caution">
    <text evidence="11">The sequence shown here is derived from an EMBL/GenBank/DDBJ whole genome shotgun (WGS) entry which is preliminary data.</text>
</comment>
<gene>
    <name evidence="11" type="ORF">N0V83_005408</name>
</gene>
<evidence type="ECO:0000256" key="1">
    <source>
        <dbReference type="ARBA" id="ARBA00001657"/>
    </source>
</evidence>
<dbReference type="GO" id="GO:0005975">
    <property type="term" value="P:carbohydrate metabolic process"/>
    <property type="evidence" value="ECO:0007669"/>
    <property type="project" value="InterPro"/>
</dbReference>
<dbReference type="SUPFAM" id="SSF51735">
    <property type="entry name" value="NAD(P)-binding Rossmann-fold domains"/>
    <property type="match status" value="2"/>
</dbReference>
<dbReference type="InterPro" id="IPR017853">
    <property type="entry name" value="GH"/>
</dbReference>
<dbReference type="PANTHER" id="PTHR22762">
    <property type="entry name" value="ALPHA-GLUCOSIDASE"/>
    <property type="match status" value="1"/>
</dbReference>
<dbReference type="Pfam" id="PF05368">
    <property type="entry name" value="NmrA"/>
    <property type="match status" value="1"/>
</dbReference>
<dbReference type="EMBL" id="JAPEUY010000009">
    <property type="protein sequence ID" value="KAJ4369646.1"/>
    <property type="molecule type" value="Genomic_DNA"/>
</dbReference>
<feature type="domain" description="Glycoside hydrolase family 31 TIM barrel" evidence="8">
    <location>
        <begin position="625"/>
        <end position="1057"/>
    </location>
</feature>
<dbReference type="CDD" id="cd06602">
    <property type="entry name" value="GH31_MGAM_SI_GAA"/>
    <property type="match status" value="1"/>
</dbReference>
<organism evidence="11 12">
    <name type="scientific">Neocucurbitaria cava</name>
    <dbReference type="NCBI Taxonomy" id="798079"/>
    <lineage>
        <taxon>Eukaryota</taxon>
        <taxon>Fungi</taxon>
        <taxon>Dikarya</taxon>
        <taxon>Ascomycota</taxon>
        <taxon>Pezizomycotina</taxon>
        <taxon>Dothideomycetes</taxon>
        <taxon>Pleosporomycetidae</taxon>
        <taxon>Pleosporales</taxon>
        <taxon>Pleosporineae</taxon>
        <taxon>Cucurbitariaceae</taxon>
        <taxon>Neocucurbitaria</taxon>
    </lineage>
</organism>
<evidence type="ECO:0000313" key="12">
    <source>
        <dbReference type="Proteomes" id="UP001140560"/>
    </source>
</evidence>
<reference evidence="11" key="1">
    <citation type="submission" date="2022-10" db="EMBL/GenBank/DDBJ databases">
        <title>Tapping the CABI collections for fungal endophytes: first genome assemblies for Collariella, Neodidymelliopsis, Ascochyta clinopodiicola, Didymella pomorum, Didymosphaeria variabile, Neocosmospora piperis and Neocucurbitaria cava.</title>
        <authorList>
            <person name="Hill R."/>
        </authorList>
    </citation>
    <scope>NUCLEOTIDE SEQUENCE</scope>
    <source>
        <strain evidence="11">IMI 356814</strain>
    </source>
</reference>
<evidence type="ECO:0000259" key="9">
    <source>
        <dbReference type="Pfam" id="PF05368"/>
    </source>
</evidence>
<dbReference type="InterPro" id="IPR030459">
    <property type="entry name" value="Glyco_hydro_31_CS"/>
</dbReference>
<dbReference type="Gene3D" id="3.20.20.80">
    <property type="entry name" value="Glycosidases"/>
    <property type="match status" value="2"/>
</dbReference>
<dbReference type="InterPro" id="IPR000322">
    <property type="entry name" value="Glyco_hydro_31_TIM"/>
</dbReference>
<accession>A0A9W8Y8T8</accession>
<dbReference type="InterPro" id="IPR008030">
    <property type="entry name" value="NmrA-like"/>
</dbReference>
<evidence type="ECO:0000256" key="4">
    <source>
        <dbReference type="ARBA" id="ARBA00022729"/>
    </source>
</evidence>
<evidence type="ECO:0000259" key="10">
    <source>
        <dbReference type="Pfam" id="PF21365"/>
    </source>
</evidence>
<evidence type="ECO:0000313" key="11">
    <source>
        <dbReference type="EMBL" id="KAJ4369646.1"/>
    </source>
</evidence>
<keyword evidence="7" id="KW-0326">Glycosidase</keyword>
<comment type="similarity">
    <text evidence="2">Belongs to the glycosyl hydrolase 31 family.</text>
</comment>
<dbReference type="EC" id="3.2.1.20" evidence="3"/>
<dbReference type="SUPFAM" id="SSF51011">
    <property type="entry name" value="Glycosyl hydrolase domain"/>
    <property type="match status" value="1"/>
</dbReference>
<name>A0A9W8Y8T8_9PLEO</name>
<dbReference type="CDD" id="cd05251">
    <property type="entry name" value="NmrA_like_SDR_a"/>
    <property type="match status" value="1"/>
</dbReference>
<dbReference type="PRINTS" id="PR00081">
    <property type="entry name" value="GDHRDH"/>
</dbReference>
<dbReference type="Gene3D" id="3.40.50.720">
    <property type="entry name" value="NAD(P)-binding Rossmann-like Domain"/>
    <property type="match status" value="2"/>
</dbReference>
<dbReference type="Pfam" id="PF21365">
    <property type="entry name" value="Glyco_hydro_31_3rd"/>
    <property type="match status" value="1"/>
</dbReference>
<dbReference type="InterPro" id="IPR011013">
    <property type="entry name" value="Gal_mutarotase_sf_dom"/>
</dbReference>
<dbReference type="Gene3D" id="3.90.25.10">
    <property type="entry name" value="UDP-galactose 4-epimerase, domain 1"/>
    <property type="match status" value="1"/>
</dbReference>
<evidence type="ECO:0000259" key="8">
    <source>
        <dbReference type="Pfam" id="PF01055"/>
    </source>
</evidence>
<evidence type="ECO:0000256" key="2">
    <source>
        <dbReference type="ARBA" id="ARBA00007806"/>
    </source>
</evidence>
<evidence type="ECO:0000256" key="6">
    <source>
        <dbReference type="ARBA" id="ARBA00023180"/>
    </source>
</evidence>
<keyword evidence="6" id="KW-0325">Glycoprotein</keyword>